<proteinExistence type="predicted"/>
<sequence>MSIVSTTPATFEIDDSATGSPAINLWIGNEDGVLIEAADTARGAAFTLFAAADALDAANGVGEAHAPVRGTDAIDGSPESYSEVTMPWSGAPSILLDDDSADGSWQIDFVGSGGSIGLDQARVMIQEIITALNVAELLNKAAK</sequence>
<keyword evidence="2" id="KW-1185">Reference proteome</keyword>
<protein>
    <submittedName>
        <fullName evidence="1">Uncharacterized protein</fullName>
    </submittedName>
</protein>
<dbReference type="EMBL" id="VRMG01000009">
    <property type="protein sequence ID" value="TXN29322.1"/>
    <property type="molecule type" value="Genomic_DNA"/>
</dbReference>
<dbReference type="Proteomes" id="UP000321379">
    <property type="component" value="Unassembled WGS sequence"/>
</dbReference>
<accession>A0A5C8ULV9</accession>
<gene>
    <name evidence="1" type="ORF">FVP33_14175</name>
</gene>
<dbReference type="AlphaFoldDB" id="A0A5C8ULV9"/>
<comment type="caution">
    <text evidence="1">The sequence shown here is derived from an EMBL/GenBank/DDBJ whole genome shotgun (WGS) entry which is preliminary data.</text>
</comment>
<evidence type="ECO:0000313" key="1">
    <source>
        <dbReference type="EMBL" id="TXN29322.1"/>
    </source>
</evidence>
<evidence type="ECO:0000313" key="2">
    <source>
        <dbReference type="Proteomes" id="UP000321379"/>
    </source>
</evidence>
<organism evidence="1 2">
    <name type="scientific">Lacisediminihabitans profunda</name>
    <dbReference type="NCBI Taxonomy" id="2594790"/>
    <lineage>
        <taxon>Bacteria</taxon>
        <taxon>Bacillati</taxon>
        <taxon>Actinomycetota</taxon>
        <taxon>Actinomycetes</taxon>
        <taxon>Micrococcales</taxon>
        <taxon>Microbacteriaceae</taxon>
        <taxon>Lacisediminihabitans</taxon>
    </lineage>
</organism>
<dbReference type="RefSeq" id="WP_147784340.1">
    <property type="nucleotide sequence ID" value="NZ_VRMG01000009.1"/>
</dbReference>
<name>A0A5C8ULV9_9MICO</name>
<reference evidence="1 2" key="1">
    <citation type="submission" date="2019-08" db="EMBL/GenBank/DDBJ databases">
        <title>Bacterial whole genome sequence for Glaciihabitans sp. CHu50b-6-2.</title>
        <authorList>
            <person name="Jin L."/>
        </authorList>
    </citation>
    <scope>NUCLEOTIDE SEQUENCE [LARGE SCALE GENOMIC DNA]</scope>
    <source>
        <strain evidence="1 2">CHu50b-6-2</strain>
    </source>
</reference>